<evidence type="ECO:0000259" key="2">
    <source>
        <dbReference type="PROSITE" id="PS50914"/>
    </source>
</evidence>
<gene>
    <name evidence="3" type="ORF">MNBD_GAMMA14-486</name>
</gene>
<dbReference type="PROSITE" id="PS50914">
    <property type="entry name" value="BON"/>
    <property type="match status" value="2"/>
</dbReference>
<organism evidence="3">
    <name type="scientific">hydrothermal vent metagenome</name>
    <dbReference type="NCBI Taxonomy" id="652676"/>
    <lineage>
        <taxon>unclassified sequences</taxon>
        <taxon>metagenomes</taxon>
        <taxon>ecological metagenomes</taxon>
    </lineage>
</organism>
<sequence length="195" mass="21381">MMKTRWLALGTLLITTLLLNACVPLVIGGAATTASVAHDRRTTGSVVEDQSIKLRIRSALNKDPELSKQAHINITSFNGIVLLSGEAPTSAMHQRAGDIARRAEKVRRVHNELQIAAPSSIMSRTSDSWITTKVKSSLLTIKQKGFDPTRVKVVTENGTVYLMGLVTRSEADAVTEEARKNKGVQRIVKLFEYLD</sequence>
<dbReference type="EMBL" id="UOFM01000195">
    <property type="protein sequence ID" value="VAW76797.1"/>
    <property type="molecule type" value="Genomic_DNA"/>
</dbReference>
<dbReference type="Gene3D" id="3.40.1520.20">
    <property type="match status" value="1"/>
</dbReference>
<evidence type="ECO:0000313" key="3">
    <source>
        <dbReference type="EMBL" id="VAW76797.1"/>
    </source>
</evidence>
<name>A0A3B0YML2_9ZZZZ</name>
<dbReference type="InterPro" id="IPR051686">
    <property type="entry name" value="Lipoprotein_DolP"/>
</dbReference>
<dbReference type="Pfam" id="PF04972">
    <property type="entry name" value="BON"/>
    <property type="match status" value="2"/>
</dbReference>
<feature type="domain" description="BON" evidence="2">
    <location>
        <begin position="126"/>
        <end position="195"/>
    </location>
</feature>
<keyword evidence="1" id="KW-0732">Signal</keyword>
<dbReference type="AlphaFoldDB" id="A0A3B0YML2"/>
<reference evidence="3" key="1">
    <citation type="submission" date="2018-06" db="EMBL/GenBank/DDBJ databases">
        <authorList>
            <person name="Zhirakovskaya E."/>
        </authorList>
    </citation>
    <scope>NUCLEOTIDE SEQUENCE</scope>
</reference>
<dbReference type="PANTHER" id="PTHR34606">
    <property type="entry name" value="BON DOMAIN-CONTAINING PROTEIN"/>
    <property type="match status" value="1"/>
</dbReference>
<evidence type="ECO:0000256" key="1">
    <source>
        <dbReference type="ARBA" id="ARBA00022729"/>
    </source>
</evidence>
<protein>
    <submittedName>
        <fullName evidence="3">21 kDa hemolysin</fullName>
    </submittedName>
</protein>
<dbReference type="InterPro" id="IPR014004">
    <property type="entry name" value="Transpt-assoc_nodulatn_dom_bac"/>
</dbReference>
<feature type="domain" description="BON" evidence="2">
    <location>
        <begin position="48"/>
        <end position="117"/>
    </location>
</feature>
<dbReference type="SMART" id="SM00749">
    <property type="entry name" value="BON"/>
    <property type="match status" value="2"/>
</dbReference>
<accession>A0A3B0YML2</accession>
<dbReference type="PANTHER" id="PTHR34606:SF4">
    <property type="entry name" value="OUTER MEMBRANE LIPOPROTEIN DOLP"/>
    <property type="match status" value="1"/>
</dbReference>
<proteinExistence type="predicted"/>
<dbReference type="InterPro" id="IPR007055">
    <property type="entry name" value="BON_dom"/>
</dbReference>